<proteinExistence type="inferred from homology"/>
<dbReference type="InterPro" id="IPR014939">
    <property type="entry name" value="CDT1_Gemini-bd-like"/>
</dbReference>
<name>A0A835DFV4_TETSI</name>
<protein>
    <recommendedName>
        <fullName evidence="4">CDT1 Geminin-binding domain-containing protein</fullName>
    </recommendedName>
</protein>
<keyword evidence="2" id="KW-0131">Cell cycle</keyword>
<dbReference type="GO" id="GO:0003677">
    <property type="term" value="F:DNA binding"/>
    <property type="evidence" value="ECO:0007669"/>
    <property type="project" value="InterPro"/>
</dbReference>
<dbReference type="GO" id="GO:0000278">
    <property type="term" value="P:mitotic cell cycle"/>
    <property type="evidence" value="ECO:0007669"/>
    <property type="project" value="TreeGrafter"/>
</dbReference>
<dbReference type="Pfam" id="PF16679">
    <property type="entry name" value="CDT1_C"/>
    <property type="match status" value="1"/>
</dbReference>
<evidence type="ECO:0000256" key="1">
    <source>
        <dbReference type="ARBA" id="ARBA00008356"/>
    </source>
</evidence>
<dbReference type="OMA" id="LQPPKRC"/>
<feature type="compositionally biased region" description="Basic and acidic residues" evidence="3">
    <location>
        <begin position="64"/>
        <end position="80"/>
    </location>
</feature>
<comment type="similarity">
    <text evidence="1">Belongs to the Cdt1 family.</text>
</comment>
<dbReference type="GO" id="GO:0005634">
    <property type="term" value="C:nucleus"/>
    <property type="evidence" value="ECO:0007669"/>
    <property type="project" value="TreeGrafter"/>
</dbReference>
<dbReference type="GO" id="GO:0000076">
    <property type="term" value="P:DNA replication checkpoint signaling"/>
    <property type="evidence" value="ECO:0007669"/>
    <property type="project" value="TreeGrafter"/>
</dbReference>
<dbReference type="InterPro" id="IPR036390">
    <property type="entry name" value="WH_DNA-bd_sf"/>
</dbReference>
<feature type="domain" description="CDT1 Geminin-binding" evidence="4">
    <location>
        <begin position="121"/>
        <end position="253"/>
    </location>
</feature>
<reference evidence="5 6" key="1">
    <citation type="submission" date="2020-04" db="EMBL/GenBank/DDBJ databases">
        <title>Plant Genome Project.</title>
        <authorList>
            <person name="Zhang R.-G."/>
        </authorList>
    </citation>
    <scope>NUCLEOTIDE SEQUENCE [LARGE SCALE GENOMIC DNA]</scope>
    <source>
        <strain evidence="5">YNK0</strain>
        <tissue evidence="5">Leaf</tissue>
    </source>
</reference>
<dbReference type="Gene3D" id="1.10.10.1420">
    <property type="entry name" value="DNA replication factor Cdt1, C-terminal WH domain"/>
    <property type="match status" value="1"/>
</dbReference>
<comment type="caution">
    <text evidence="5">The sequence shown here is derived from an EMBL/GenBank/DDBJ whole genome shotgun (WGS) entry which is preliminary data.</text>
</comment>
<dbReference type="CDD" id="cd08767">
    <property type="entry name" value="Cdt1_c"/>
    <property type="match status" value="1"/>
</dbReference>
<dbReference type="OrthoDB" id="341730at2759"/>
<evidence type="ECO:0000256" key="3">
    <source>
        <dbReference type="SAM" id="MobiDB-lite"/>
    </source>
</evidence>
<dbReference type="GO" id="GO:0070182">
    <property type="term" value="F:DNA polymerase binding"/>
    <property type="evidence" value="ECO:0007669"/>
    <property type="project" value="TreeGrafter"/>
</dbReference>
<evidence type="ECO:0000259" key="4">
    <source>
        <dbReference type="SMART" id="SM01075"/>
    </source>
</evidence>
<dbReference type="SUPFAM" id="SSF46785">
    <property type="entry name" value="Winged helix' DNA-binding domain"/>
    <property type="match status" value="1"/>
</dbReference>
<dbReference type="CDD" id="cd08674">
    <property type="entry name" value="Cdt1_m"/>
    <property type="match status" value="1"/>
</dbReference>
<dbReference type="PANTHER" id="PTHR28637">
    <property type="entry name" value="DNA REPLICATION FACTOR CDT1"/>
    <property type="match status" value="1"/>
</dbReference>
<dbReference type="InterPro" id="IPR038090">
    <property type="entry name" value="Cdt1_C_WH_dom_sf"/>
</dbReference>
<dbReference type="FunFam" id="1.10.10.1420:FF:000003">
    <property type="entry name" value="CDT1-like protein a chloroplastic"/>
    <property type="match status" value="1"/>
</dbReference>
<dbReference type="GO" id="GO:0071163">
    <property type="term" value="P:DNA replication preinitiation complex assembly"/>
    <property type="evidence" value="ECO:0007669"/>
    <property type="project" value="InterPro"/>
</dbReference>
<sequence>MEPSSASPFNPFKSKKIIRSSSKSASSDETLASDQNPLSSKTPEKPMQLPRRTRNRGVSISLQEVKKIEEGLQKSKEGQSDRTYVIRSRTDSCSSARNQIGSGSSVNPDSTSSKAQGSIKLPEKYEILGEFFSSMDSSIRLLRLKRSMSTFTNICPKIESLTDRRFSYGHLAQLKFILPEVIIIKKVLLHDERTLCMKPDLQVSLQVDALQNEVKGKTGSAYFSLRKVFRARLLEFFKAHPEGDEIPEDTLPEPFNQTRKHLFSNTIKVSNSSLPVQTSDDSLPAQHPAVASHLSRSFQRHFSLKVSNHEALNSHLKPSNVHLQLPVSPVSEPCLNQISSNEETLPYVAPSPIKCCSKPPTSKKSLTFGASPVKLIPSSTLETLGEETECMKNENCSPIDIADIQVTPSKLTSTPAKLMTITPTLQPPKRCHMSPDDDFTNSPNKLVRRLHRTRSLKFDTPVKISKAKDEINEIGGSSVDTDIYDILPETLLQSIREKERKVIEEQDPAISQAKRRQQMITCLPKLFDTIHLLFQSIKHSLLTEEELIHKIIASHCDIVDRREVEEQLTLLQELVPEWISGKVASSGDFLLRINKMLSAEHIRVRLAEAE</sequence>
<feature type="compositionally biased region" description="Polar residues" evidence="3">
    <location>
        <begin position="28"/>
        <end position="41"/>
    </location>
</feature>
<feature type="region of interest" description="Disordered" evidence="3">
    <location>
        <begin position="1"/>
        <end position="117"/>
    </location>
</feature>
<evidence type="ECO:0000256" key="2">
    <source>
        <dbReference type="ARBA" id="ARBA00023306"/>
    </source>
</evidence>
<evidence type="ECO:0000313" key="6">
    <source>
        <dbReference type="Proteomes" id="UP000655225"/>
    </source>
</evidence>
<gene>
    <name evidence="5" type="ORF">HHK36_012810</name>
</gene>
<keyword evidence="6" id="KW-1185">Reference proteome</keyword>
<organism evidence="5 6">
    <name type="scientific">Tetracentron sinense</name>
    <name type="common">Spur-leaf</name>
    <dbReference type="NCBI Taxonomy" id="13715"/>
    <lineage>
        <taxon>Eukaryota</taxon>
        <taxon>Viridiplantae</taxon>
        <taxon>Streptophyta</taxon>
        <taxon>Embryophyta</taxon>
        <taxon>Tracheophyta</taxon>
        <taxon>Spermatophyta</taxon>
        <taxon>Magnoliopsida</taxon>
        <taxon>Trochodendrales</taxon>
        <taxon>Trochodendraceae</taxon>
        <taxon>Tetracentron</taxon>
    </lineage>
</organism>
<feature type="compositionally biased region" description="Polar residues" evidence="3">
    <location>
        <begin position="91"/>
        <end position="116"/>
    </location>
</feature>
<dbReference type="Proteomes" id="UP000655225">
    <property type="component" value="Unassembled WGS sequence"/>
</dbReference>
<dbReference type="Pfam" id="PF08839">
    <property type="entry name" value="CDT1"/>
    <property type="match status" value="1"/>
</dbReference>
<accession>A0A835DFV4</accession>
<dbReference type="EMBL" id="JABCRI010000008">
    <property type="protein sequence ID" value="KAF8401863.1"/>
    <property type="molecule type" value="Genomic_DNA"/>
</dbReference>
<dbReference type="GO" id="GO:0030174">
    <property type="term" value="P:regulation of DNA-templated DNA replication initiation"/>
    <property type="evidence" value="ECO:0007669"/>
    <property type="project" value="InterPro"/>
</dbReference>
<evidence type="ECO:0000313" key="5">
    <source>
        <dbReference type="EMBL" id="KAF8401863.1"/>
    </source>
</evidence>
<dbReference type="InterPro" id="IPR032054">
    <property type="entry name" value="Cdt1_C"/>
</dbReference>
<dbReference type="PANTHER" id="PTHR28637:SF1">
    <property type="entry name" value="DNA REPLICATION FACTOR CDT1"/>
    <property type="match status" value="1"/>
</dbReference>
<dbReference type="SMART" id="SM01075">
    <property type="entry name" value="CDT1"/>
    <property type="match status" value="1"/>
</dbReference>
<dbReference type="AlphaFoldDB" id="A0A835DFV4"/>
<dbReference type="InterPro" id="IPR045173">
    <property type="entry name" value="Cdt1"/>
</dbReference>